<dbReference type="InterPro" id="IPR014016">
    <property type="entry name" value="UvrD-like_ATP-bd"/>
</dbReference>
<dbReference type="GO" id="GO:0043138">
    <property type="term" value="F:3'-5' DNA helicase activity"/>
    <property type="evidence" value="ECO:0007669"/>
    <property type="project" value="UniProtKB-EC"/>
</dbReference>
<dbReference type="PANTHER" id="PTHR11070">
    <property type="entry name" value="UVRD / RECB / PCRA DNA HELICASE FAMILY MEMBER"/>
    <property type="match status" value="1"/>
</dbReference>
<keyword evidence="2 12" id="KW-0547">Nucleotide-binding</keyword>
<comment type="catalytic activity">
    <reaction evidence="11">
        <text>ATP + H2O = ADP + phosphate + H(+)</text>
        <dbReference type="Rhea" id="RHEA:13065"/>
        <dbReference type="ChEBI" id="CHEBI:15377"/>
        <dbReference type="ChEBI" id="CHEBI:15378"/>
        <dbReference type="ChEBI" id="CHEBI:30616"/>
        <dbReference type="ChEBI" id="CHEBI:43474"/>
        <dbReference type="ChEBI" id="CHEBI:456216"/>
        <dbReference type="EC" id="5.6.2.4"/>
    </reaction>
</comment>
<comment type="caution">
    <text evidence="15">The sequence shown here is derived from an EMBL/GenBank/DDBJ whole genome shotgun (WGS) entry which is preliminary data.</text>
</comment>
<evidence type="ECO:0000256" key="2">
    <source>
        <dbReference type="ARBA" id="ARBA00022741"/>
    </source>
</evidence>
<dbReference type="InterPro" id="IPR027417">
    <property type="entry name" value="P-loop_NTPase"/>
</dbReference>
<dbReference type="EMBL" id="JMIU01000001">
    <property type="protein sequence ID" value="KDN95976.1"/>
    <property type="molecule type" value="Genomic_DNA"/>
</dbReference>
<dbReference type="Pfam" id="PF21196">
    <property type="entry name" value="PcrA_UvrD_tudor"/>
    <property type="match status" value="1"/>
</dbReference>
<dbReference type="NCBIfam" id="NF008743">
    <property type="entry name" value="PRK11773.1"/>
    <property type="match status" value="1"/>
</dbReference>
<dbReference type="RefSeq" id="WP_029911175.1">
    <property type="nucleotide sequence ID" value="NZ_AP020335.1"/>
</dbReference>
<evidence type="ECO:0000256" key="8">
    <source>
        <dbReference type="ARBA" id="ARBA00034617"/>
    </source>
</evidence>
<evidence type="ECO:0000256" key="12">
    <source>
        <dbReference type="PROSITE-ProRule" id="PRU00560"/>
    </source>
</evidence>
<dbReference type="EC" id="5.6.2.4" evidence="9"/>
<comment type="catalytic activity">
    <reaction evidence="8">
        <text>Couples ATP hydrolysis with the unwinding of duplex DNA by translocating in the 3'-5' direction.</text>
        <dbReference type="EC" id="5.6.2.4"/>
    </reaction>
</comment>
<dbReference type="CDD" id="cd17932">
    <property type="entry name" value="DEXQc_UvrD"/>
    <property type="match status" value="1"/>
</dbReference>
<protein>
    <recommendedName>
        <fullName evidence="9">DNA 3'-5' helicase</fullName>
        <ecNumber evidence="9">5.6.2.4</ecNumber>
    </recommendedName>
    <alternativeName>
        <fullName evidence="10">DNA 3'-5' helicase II</fullName>
    </alternativeName>
</protein>
<dbReference type="GO" id="GO:0005829">
    <property type="term" value="C:cytosol"/>
    <property type="evidence" value="ECO:0007669"/>
    <property type="project" value="TreeGrafter"/>
</dbReference>
<keyword evidence="3 12" id="KW-0378">Hydrolase</keyword>
<dbReference type="InterPro" id="IPR000212">
    <property type="entry name" value="DNA_helicase_UvrD/REP"/>
</dbReference>
<evidence type="ECO:0000313" key="15">
    <source>
        <dbReference type="EMBL" id="KDN95976.1"/>
    </source>
</evidence>
<dbReference type="GO" id="GO:0016887">
    <property type="term" value="F:ATP hydrolysis activity"/>
    <property type="evidence" value="ECO:0007669"/>
    <property type="project" value="RHEA"/>
</dbReference>
<evidence type="ECO:0000256" key="5">
    <source>
        <dbReference type="ARBA" id="ARBA00022840"/>
    </source>
</evidence>
<evidence type="ECO:0000256" key="9">
    <source>
        <dbReference type="ARBA" id="ARBA00034808"/>
    </source>
</evidence>
<comment type="similarity">
    <text evidence="1">Belongs to the helicase family. UvrD subfamily.</text>
</comment>
<reference evidence="15 16" key="1">
    <citation type="submission" date="2014-04" db="EMBL/GenBank/DDBJ databases">
        <title>Draft genome sequence of Hydrogenovibrio marinus MH-110, a model organism for aerobic H2 metabolism.</title>
        <authorList>
            <person name="Cha H.J."/>
            <person name="Jo B.H."/>
            <person name="Hwang B.H."/>
        </authorList>
    </citation>
    <scope>NUCLEOTIDE SEQUENCE [LARGE SCALE GENOMIC DNA]</scope>
    <source>
        <strain evidence="15 16">MH-110</strain>
    </source>
</reference>
<dbReference type="Pfam" id="PF13361">
    <property type="entry name" value="UvrD_C"/>
    <property type="match status" value="1"/>
</dbReference>
<evidence type="ECO:0000259" key="14">
    <source>
        <dbReference type="PROSITE" id="PS51217"/>
    </source>
</evidence>
<evidence type="ECO:0000313" key="16">
    <source>
        <dbReference type="Proteomes" id="UP000027341"/>
    </source>
</evidence>
<feature type="domain" description="UvrD-like helicase ATP-binding" evidence="13">
    <location>
        <begin position="8"/>
        <end position="286"/>
    </location>
</feature>
<dbReference type="GO" id="GO:0009314">
    <property type="term" value="P:response to radiation"/>
    <property type="evidence" value="ECO:0007669"/>
    <property type="project" value="UniProtKB-ARBA"/>
</dbReference>
<dbReference type="PROSITE" id="PS51198">
    <property type="entry name" value="UVRD_HELICASE_ATP_BIND"/>
    <property type="match status" value="1"/>
</dbReference>
<sequence>MDIAYIIEDLNDAQREAVTVDNQHALILAGAGSGKTRVLVHRIAWLTEVMKLSPYNILAVTFTNKAASEMRSRVEALIGTQAQGLTMGTFHGIAYRLLRTHYREVGLPQSFQILDSDDQKRVIKRLLKAMELDEAQWPHKQVQAFINSEKEEGRRPHHIDPGHNPFVAKMVQIYQAYEEQCQRAGLVDFAELLLRAHELWLKNPEVLAHYQARYQHILVDEFQDTNTLQYAWLRVLAGGRGKLFIVGDDDQSIYGWRGAKIENIRQFDADFSDVKMVRLEQNYRSTGIILKAANHLISHNLERMGKNLWSAGDEGQPIKLYEAFNELDEARYLCNQIETWEQQGGSRGDVAVLYRSNAQSRVIEQALLQAKIPYRVYGGLRFYDRAEIKDVLAYLRLIVNRDDDAAFERVYNHPPRGIGNKTADQIRETAKLQQVSLWQAAAELSDSVFTARAKTAVSGFLNLVDDLTEACEGQDLKDIVIKVVSRSGLQLFFEKDKSEQGQSRLENIDELINAVSQFKPRNVLQANEDINDDTPQSAPWIESEAEALARAEGIEMPAFESALAEFLAEAALEAGEQQADHWESSVQLMTLHSAKGLEFPLVFMIGLEEGLFPSQQSQEDALRMEEERRLAYVGITRAEQQLVITYASRRRMHGNEFYPQPSRFIKEIPPECLEAVRLTNSNHGASGESFGRYGATPFATKIEETGYAVGSRVFHQKFGEGMVIDTEGAGDHARVQVNFKHAGLKWLVTAFAKLEKL</sequence>
<dbReference type="GO" id="GO:0005524">
    <property type="term" value="F:ATP binding"/>
    <property type="evidence" value="ECO:0007669"/>
    <property type="project" value="UniProtKB-UniRule"/>
</dbReference>
<evidence type="ECO:0000256" key="1">
    <source>
        <dbReference type="ARBA" id="ARBA00009922"/>
    </source>
</evidence>
<keyword evidence="5 12" id="KW-0067">ATP-binding</keyword>
<keyword evidence="6" id="KW-0238">DNA-binding</keyword>
<evidence type="ECO:0000256" key="4">
    <source>
        <dbReference type="ARBA" id="ARBA00022806"/>
    </source>
</evidence>
<keyword evidence="7" id="KW-0413">Isomerase</keyword>
<dbReference type="AlphaFoldDB" id="A0A067A031"/>
<dbReference type="PROSITE" id="PS51217">
    <property type="entry name" value="UVRD_HELICASE_CTER"/>
    <property type="match status" value="1"/>
</dbReference>
<accession>A0A067A031</accession>
<feature type="domain" description="UvrD-like helicase C-terminal" evidence="14">
    <location>
        <begin position="287"/>
        <end position="596"/>
    </location>
</feature>
<evidence type="ECO:0000259" key="13">
    <source>
        <dbReference type="PROSITE" id="PS51198"/>
    </source>
</evidence>
<evidence type="ECO:0000256" key="6">
    <source>
        <dbReference type="ARBA" id="ARBA00023125"/>
    </source>
</evidence>
<dbReference type="FunFam" id="1.10.10.160:FF:000001">
    <property type="entry name" value="ATP-dependent DNA helicase"/>
    <property type="match status" value="1"/>
</dbReference>
<evidence type="ECO:0000256" key="7">
    <source>
        <dbReference type="ARBA" id="ARBA00023235"/>
    </source>
</evidence>
<organism evidence="15 16">
    <name type="scientific">Hydrogenovibrio marinus</name>
    <dbReference type="NCBI Taxonomy" id="28885"/>
    <lineage>
        <taxon>Bacteria</taxon>
        <taxon>Pseudomonadati</taxon>
        <taxon>Pseudomonadota</taxon>
        <taxon>Gammaproteobacteria</taxon>
        <taxon>Thiotrichales</taxon>
        <taxon>Piscirickettsiaceae</taxon>
        <taxon>Hydrogenovibrio</taxon>
    </lineage>
</organism>
<dbReference type="Gene3D" id="3.40.50.300">
    <property type="entry name" value="P-loop containing nucleotide triphosphate hydrolases"/>
    <property type="match status" value="2"/>
</dbReference>
<name>A0A067A031_HYDMR</name>
<dbReference type="GO" id="GO:0000725">
    <property type="term" value="P:recombinational repair"/>
    <property type="evidence" value="ECO:0007669"/>
    <property type="project" value="TreeGrafter"/>
</dbReference>
<dbReference type="PANTHER" id="PTHR11070:SF2">
    <property type="entry name" value="ATP-DEPENDENT DNA HELICASE SRS2"/>
    <property type="match status" value="1"/>
</dbReference>
<keyword evidence="4 12" id="KW-0347">Helicase</keyword>
<keyword evidence="16" id="KW-1185">Reference proteome</keyword>
<dbReference type="InterPro" id="IPR014017">
    <property type="entry name" value="DNA_helicase_UvrD-like_C"/>
</dbReference>
<proteinExistence type="inferred from homology"/>
<feature type="binding site" evidence="12">
    <location>
        <begin position="29"/>
        <end position="36"/>
    </location>
    <ligand>
        <name>ATP</name>
        <dbReference type="ChEBI" id="CHEBI:30616"/>
    </ligand>
</feature>
<dbReference type="Proteomes" id="UP000027341">
    <property type="component" value="Unassembled WGS sequence"/>
</dbReference>
<dbReference type="GO" id="GO:0033202">
    <property type="term" value="C:DNA helicase complex"/>
    <property type="evidence" value="ECO:0007669"/>
    <property type="project" value="TreeGrafter"/>
</dbReference>
<evidence type="ECO:0000256" key="3">
    <source>
        <dbReference type="ARBA" id="ARBA00022801"/>
    </source>
</evidence>
<dbReference type="Pfam" id="PF00580">
    <property type="entry name" value="UvrD-helicase"/>
    <property type="match status" value="1"/>
</dbReference>
<evidence type="ECO:0000256" key="10">
    <source>
        <dbReference type="ARBA" id="ARBA00034923"/>
    </source>
</evidence>
<dbReference type="InterPro" id="IPR013986">
    <property type="entry name" value="DExx_box_DNA_helicase_dom_sf"/>
</dbReference>
<evidence type="ECO:0000256" key="11">
    <source>
        <dbReference type="ARBA" id="ARBA00048988"/>
    </source>
</evidence>
<gene>
    <name evidence="15" type="primary">uvrD</name>
    <name evidence="15" type="ORF">EI16_06730</name>
</gene>
<dbReference type="SUPFAM" id="SSF52540">
    <property type="entry name" value="P-loop containing nucleoside triphosphate hydrolases"/>
    <property type="match status" value="1"/>
</dbReference>
<dbReference type="STRING" id="28885.EI16_06730"/>
<dbReference type="Gene3D" id="1.10.486.10">
    <property type="entry name" value="PCRA, domain 4"/>
    <property type="match status" value="1"/>
</dbReference>
<dbReference type="GO" id="GO:0003677">
    <property type="term" value="F:DNA binding"/>
    <property type="evidence" value="ECO:0007669"/>
    <property type="project" value="UniProtKB-KW"/>
</dbReference>
<dbReference type="Gene3D" id="1.10.10.160">
    <property type="match status" value="1"/>
</dbReference>
<dbReference type="CDD" id="cd18807">
    <property type="entry name" value="SF1_C_UvrD"/>
    <property type="match status" value="1"/>
</dbReference>